<dbReference type="SUPFAM" id="SSF52047">
    <property type="entry name" value="RNI-like"/>
    <property type="match status" value="2"/>
</dbReference>
<evidence type="ECO:0000256" key="2">
    <source>
        <dbReference type="ARBA" id="ARBA00022737"/>
    </source>
</evidence>
<dbReference type="Pfam" id="PF13516">
    <property type="entry name" value="LRR_6"/>
    <property type="match status" value="6"/>
</dbReference>
<dbReference type="InterPro" id="IPR001611">
    <property type="entry name" value="Leu-rich_rpt"/>
</dbReference>
<keyword evidence="1" id="KW-0433">Leucine-rich repeat</keyword>
<organism evidence="3 4">
    <name type="scientific">Erpetoichthys calabaricus</name>
    <name type="common">Rope fish</name>
    <name type="synonym">Calamoichthys calabaricus</name>
    <dbReference type="NCBI Taxonomy" id="27687"/>
    <lineage>
        <taxon>Eukaryota</taxon>
        <taxon>Metazoa</taxon>
        <taxon>Chordata</taxon>
        <taxon>Craniata</taxon>
        <taxon>Vertebrata</taxon>
        <taxon>Euteleostomi</taxon>
        <taxon>Actinopterygii</taxon>
        <taxon>Polypteriformes</taxon>
        <taxon>Polypteridae</taxon>
        <taxon>Erpetoichthys</taxon>
    </lineage>
</organism>
<sequence length="361" mass="38918">LSYEHSRLTKLKLSHNNLGYSGVTKLCKGLRSENCKLEILRLDSCGVTSRCCSALSSALFCGLSPLTELYLYNNKLGDSGVAKLCEGLRHGNCTLEMLSLNCCELTSGCCSALSSALSDENSTLNELNLSKNELGDSGVEQLCEGLKSENCKLEKLRLIECHLTSTCCSALSSVLSSEHSHLTELDLSDNKLEDLGVEQLCEGLRSENCKLKLLGILIIAYVWCLHLLSLCLHRLSECGLTSGCCSALSSALSTPHSPLTDLDLNDNQLGDSGVDQLCEGLRSENCKLEHLGLSECGLTSGCCSALSLALSAPHSPLTDLDLNYNQLGDSGVDQLCEGLRSENCKLEHLGRAMRLIQDYRG</sequence>
<dbReference type="Ensembl" id="ENSECRT00000029099.1">
    <property type="protein sequence ID" value="ENSECRP00000028495.1"/>
    <property type="gene ID" value="ENSECRG00000019281.1"/>
</dbReference>
<dbReference type="GeneTree" id="ENSGT01150000286904"/>
<keyword evidence="4" id="KW-1185">Reference proteome</keyword>
<name>A0A8C4T866_ERPCA</name>
<dbReference type="Proteomes" id="UP000694620">
    <property type="component" value="Unassembled WGS sequence"/>
</dbReference>
<dbReference type="SMART" id="SM00368">
    <property type="entry name" value="LRR_RI"/>
    <property type="match status" value="10"/>
</dbReference>
<evidence type="ECO:0000313" key="3">
    <source>
        <dbReference type="Ensembl" id="ENSECRP00000028495.1"/>
    </source>
</evidence>
<keyword evidence="2" id="KW-0677">Repeat</keyword>
<accession>A0A8C4T866</accession>
<dbReference type="InterPro" id="IPR051261">
    <property type="entry name" value="NLR"/>
</dbReference>
<dbReference type="SMART" id="SM00365">
    <property type="entry name" value="LRR_SD22"/>
    <property type="match status" value="4"/>
</dbReference>
<proteinExistence type="predicted"/>
<reference evidence="3" key="2">
    <citation type="submission" date="2025-09" db="UniProtKB">
        <authorList>
            <consortium name="Ensembl"/>
        </authorList>
    </citation>
    <scope>IDENTIFICATION</scope>
</reference>
<protein>
    <submittedName>
        <fullName evidence="3">Uncharacterized protein</fullName>
    </submittedName>
</protein>
<evidence type="ECO:0000313" key="4">
    <source>
        <dbReference type="Proteomes" id="UP000694620"/>
    </source>
</evidence>
<reference evidence="3" key="1">
    <citation type="submission" date="2025-08" db="UniProtKB">
        <authorList>
            <consortium name="Ensembl"/>
        </authorList>
    </citation>
    <scope>IDENTIFICATION</scope>
</reference>
<dbReference type="Gene3D" id="3.80.10.10">
    <property type="entry name" value="Ribonuclease Inhibitor"/>
    <property type="match status" value="3"/>
</dbReference>
<dbReference type="PANTHER" id="PTHR24106">
    <property type="entry name" value="NACHT, LRR AND CARD DOMAINS-CONTAINING"/>
    <property type="match status" value="1"/>
</dbReference>
<dbReference type="InterPro" id="IPR032675">
    <property type="entry name" value="LRR_dom_sf"/>
</dbReference>
<evidence type="ECO:0000256" key="1">
    <source>
        <dbReference type="ARBA" id="ARBA00022614"/>
    </source>
</evidence>
<dbReference type="PROSITE" id="PS51450">
    <property type="entry name" value="LRR"/>
    <property type="match status" value="1"/>
</dbReference>
<dbReference type="AlphaFoldDB" id="A0A8C4T866"/>